<organism evidence="1 2">
    <name type="scientific">Panagrolaimus sp. JU765</name>
    <dbReference type="NCBI Taxonomy" id="591449"/>
    <lineage>
        <taxon>Eukaryota</taxon>
        <taxon>Metazoa</taxon>
        <taxon>Ecdysozoa</taxon>
        <taxon>Nematoda</taxon>
        <taxon>Chromadorea</taxon>
        <taxon>Rhabditida</taxon>
        <taxon>Tylenchina</taxon>
        <taxon>Panagrolaimomorpha</taxon>
        <taxon>Panagrolaimoidea</taxon>
        <taxon>Panagrolaimidae</taxon>
        <taxon>Panagrolaimus</taxon>
    </lineage>
</organism>
<protein>
    <submittedName>
        <fullName evidence="2">Protein kinase domain-containing protein</fullName>
    </submittedName>
</protein>
<accession>A0AC34PVX4</accession>
<evidence type="ECO:0000313" key="2">
    <source>
        <dbReference type="WBParaSite" id="JU765_v2.g1052.t1"/>
    </source>
</evidence>
<evidence type="ECO:0000313" key="1">
    <source>
        <dbReference type="Proteomes" id="UP000887576"/>
    </source>
</evidence>
<name>A0AC34PVX4_9BILA</name>
<reference evidence="2" key="1">
    <citation type="submission" date="2022-11" db="UniProtKB">
        <authorList>
            <consortium name="WormBaseParasite"/>
        </authorList>
    </citation>
    <scope>IDENTIFICATION</scope>
</reference>
<dbReference type="Proteomes" id="UP000887576">
    <property type="component" value="Unplaced"/>
</dbReference>
<sequence length="91" mass="10205">SLGCLLYEMCNFRSPFNGELSNVYALHKKISGGVVPPFATKIYSKFIHILIKSCMKINPDDRPTAEECFEAAARMFTACQTRYLAMMNGAM</sequence>
<dbReference type="WBParaSite" id="JU765_v2.g1052.t1">
    <property type="protein sequence ID" value="JU765_v2.g1052.t1"/>
    <property type="gene ID" value="JU765_v2.g1052"/>
</dbReference>
<proteinExistence type="predicted"/>